<keyword evidence="11" id="KW-1185">Reference proteome</keyword>
<dbReference type="InterPro" id="IPR002455">
    <property type="entry name" value="GPCR3_GABA-B"/>
</dbReference>
<dbReference type="GO" id="GO:0004965">
    <property type="term" value="F:G protein-coupled GABA receptor activity"/>
    <property type="evidence" value="ECO:0007669"/>
    <property type="project" value="InterPro"/>
</dbReference>
<name>A0AAW1LDY3_POPJA</name>
<dbReference type="Pfam" id="PF01094">
    <property type="entry name" value="ANF_receptor"/>
    <property type="match status" value="1"/>
</dbReference>
<dbReference type="SUPFAM" id="SSF53822">
    <property type="entry name" value="Periplasmic binding protein-like I"/>
    <property type="match status" value="1"/>
</dbReference>
<feature type="domain" description="Receptor ligand binding region" evidence="9">
    <location>
        <begin position="2"/>
        <end position="140"/>
    </location>
</feature>
<evidence type="ECO:0000256" key="1">
    <source>
        <dbReference type="ARBA" id="ARBA00004370"/>
    </source>
</evidence>
<dbReference type="InterPro" id="IPR001828">
    <property type="entry name" value="ANF_lig-bd_rcpt"/>
</dbReference>
<gene>
    <name evidence="10" type="ORF">QE152_g13149</name>
</gene>
<accession>A0AAW1LDY3</accession>
<keyword evidence="3" id="KW-1133">Transmembrane helix</keyword>
<keyword evidence="8" id="KW-0807">Transducer</keyword>
<protein>
    <submittedName>
        <fullName evidence="10">Receptor family ligand binding region</fullName>
    </submittedName>
</protein>
<evidence type="ECO:0000313" key="11">
    <source>
        <dbReference type="Proteomes" id="UP001458880"/>
    </source>
</evidence>
<proteinExistence type="predicted"/>
<evidence type="ECO:0000256" key="6">
    <source>
        <dbReference type="ARBA" id="ARBA00023170"/>
    </source>
</evidence>
<keyword evidence="4" id="KW-0297">G-protein coupled receptor</keyword>
<dbReference type="PANTHER" id="PTHR10519">
    <property type="entry name" value="GABA-B RECEPTOR"/>
    <property type="match status" value="1"/>
</dbReference>
<dbReference type="EMBL" id="JASPKY010000123">
    <property type="protein sequence ID" value="KAK9731976.1"/>
    <property type="molecule type" value="Genomic_DNA"/>
</dbReference>
<evidence type="ECO:0000313" key="10">
    <source>
        <dbReference type="EMBL" id="KAK9731976.1"/>
    </source>
</evidence>
<sequence length="151" mass="17663">MDMYGSDYVWILNEPNYIWWDYYFDCDSSIMKEVMESFIITASFNMMSKNETSPIGLDNDSFMKMLNTSKHISKYVTHAYDAIWAMALSLRKVQHFYFDGILKQFTYRRRDMVDDFLFAMSSLSFTGMSGPIKFSGADRVGNTVFQQIQGK</sequence>
<evidence type="ECO:0000256" key="3">
    <source>
        <dbReference type="ARBA" id="ARBA00022989"/>
    </source>
</evidence>
<evidence type="ECO:0000256" key="4">
    <source>
        <dbReference type="ARBA" id="ARBA00023040"/>
    </source>
</evidence>
<keyword evidence="5" id="KW-0472">Membrane</keyword>
<evidence type="ECO:0000256" key="7">
    <source>
        <dbReference type="ARBA" id="ARBA00023180"/>
    </source>
</evidence>
<dbReference type="InterPro" id="IPR028082">
    <property type="entry name" value="Peripla_BP_I"/>
</dbReference>
<comment type="caution">
    <text evidence="10">The sequence shown here is derived from an EMBL/GenBank/DDBJ whole genome shotgun (WGS) entry which is preliminary data.</text>
</comment>
<dbReference type="Proteomes" id="UP001458880">
    <property type="component" value="Unassembled WGS sequence"/>
</dbReference>
<dbReference type="Gene3D" id="3.40.50.2300">
    <property type="match status" value="1"/>
</dbReference>
<reference evidence="10 11" key="1">
    <citation type="journal article" date="2024" name="BMC Genomics">
        <title>De novo assembly and annotation of Popillia japonica's genome with initial clues to its potential as an invasive pest.</title>
        <authorList>
            <person name="Cucini C."/>
            <person name="Boschi S."/>
            <person name="Funari R."/>
            <person name="Cardaioli E."/>
            <person name="Iannotti N."/>
            <person name="Marturano G."/>
            <person name="Paoli F."/>
            <person name="Bruttini M."/>
            <person name="Carapelli A."/>
            <person name="Frati F."/>
            <person name="Nardi F."/>
        </authorList>
    </citation>
    <scope>NUCLEOTIDE SEQUENCE [LARGE SCALE GENOMIC DNA]</scope>
    <source>
        <strain evidence="10">DMR45628</strain>
    </source>
</reference>
<dbReference type="GO" id="GO:0007214">
    <property type="term" value="P:gamma-aminobutyric acid signaling pathway"/>
    <property type="evidence" value="ECO:0007669"/>
    <property type="project" value="TreeGrafter"/>
</dbReference>
<organism evidence="10 11">
    <name type="scientific">Popillia japonica</name>
    <name type="common">Japanese beetle</name>
    <dbReference type="NCBI Taxonomy" id="7064"/>
    <lineage>
        <taxon>Eukaryota</taxon>
        <taxon>Metazoa</taxon>
        <taxon>Ecdysozoa</taxon>
        <taxon>Arthropoda</taxon>
        <taxon>Hexapoda</taxon>
        <taxon>Insecta</taxon>
        <taxon>Pterygota</taxon>
        <taxon>Neoptera</taxon>
        <taxon>Endopterygota</taxon>
        <taxon>Coleoptera</taxon>
        <taxon>Polyphaga</taxon>
        <taxon>Scarabaeiformia</taxon>
        <taxon>Scarabaeidae</taxon>
        <taxon>Rutelinae</taxon>
        <taxon>Popillia</taxon>
    </lineage>
</organism>
<keyword evidence="6 10" id="KW-0675">Receptor</keyword>
<evidence type="ECO:0000259" key="9">
    <source>
        <dbReference type="Pfam" id="PF01094"/>
    </source>
</evidence>
<evidence type="ECO:0000256" key="5">
    <source>
        <dbReference type="ARBA" id="ARBA00023136"/>
    </source>
</evidence>
<dbReference type="AlphaFoldDB" id="A0AAW1LDY3"/>
<keyword evidence="7" id="KW-0325">Glycoprotein</keyword>
<comment type="subcellular location">
    <subcellularLocation>
        <location evidence="1">Membrane</location>
    </subcellularLocation>
</comment>
<dbReference type="PANTHER" id="PTHR10519:SF46">
    <property type="entry name" value="METABOTROPIC GABA-B RECEPTOR SUBTYPE 3, ISOFORM A"/>
    <property type="match status" value="1"/>
</dbReference>
<evidence type="ECO:0000256" key="8">
    <source>
        <dbReference type="ARBA" id="ARBA00023224"/>
    </source>
</evidence>
<evidence type="ECO:0000256" key="2">
    <source>
        <dbReference type="ARBA" id="ARBA00022692"/>
    </source>
</evidence>
<keyword evidence="2" id="KW-0812">Transmembrane</keyword>
<dbReference type="GO" id="GO:0038039">
    <property type="term" value="C:G protein-coupled receptor heterodimeric complex"/>
    <property type="evidence" value="ECO:0007669"/>
    <property type="project" value="TreeGrafter"/>
</dbReference>